<organism evidence="10 11">
    <name type="scientific">Croceitalea rosinachiae</name>
    <dbReference type="NCBI Taxonomy" id="3075596"/>
    <lineage>
        <taxon>Bacteria</taxon>
        <taxon>Pseudomonadati</taxon>
        <taxon>Bacteroidota</taxon>
        <taxon>Flavobacteriia</taxon>
        <taxon>Flavobacteriales</taxon>
        <taxon>Flavobacteriaceae</taxon>
        <taxon>Croceitalea</taxon>
    </lineage>
</organism>
<keyword evidence="2 8" id="KW-0474">Menaquinone biosynthesis</keyword>
<dbReference type="Gene3D" id="1.10.357.140">
    <property type="entry name" value="UbiA prenyltransferase"/>
    <property type="match status" value="1"/>
</dbReference>
<dbReference type="InterPro" id="IPR000537">
    <property type="entry name" value="UbiA_prenyltransferase"/>
</dbReference>
<feature type="transmembrane region" description="Helical" evidence="8">
    <location>
        <begin position="177"/>
        <end position="196"/>
    </location>
</feature>
<feature type="transmembrane region" description="Helical" evidence="8">
    <location>
        <begin position="280"/>
        <end position="301"/>
    </location>
</feature>
<reference evidence="10 11" key="1">
    <citation type="submission" date="2023-09" db="EMBL/GenBank/DDBJ databases">
        <authorList>
            <person name="Rey-Velasco X."/>
        </authorList>
    </citation>
    <scope>NUCLEOTIDE SEQUENCE [LARGE SCALE GENOMIC DNA]</scope>
    <source>
        <strain evidence="10 11">F388</strain>
    </source>
</reference>
<evidence type="ECO:0000256" key="7">
    <source>
        <dbReference type="ARBA" id="ARBA00023136"/>
    </source>
</evidence>
<evidence type="ECO:0000313" key="11">
    <source>
        <dbReference type="Proteomes" id="UP001255246"/>
    </source>
</evidence>
<dbReference type="EMBL" id="JAVRHR010000002">
    <property type="protein sequence ID" value="MDT0607363.1"/>
    <property type="molecule type" value="Genomic_DNA"/>
</dbReference>
<dbReference type="PANTHER" id="PTHR13929">
    <property type="entry name" value="1,4-DIHYDROXY-2-NAPHTHOATE OCTAPRENYLTRANSFERASE"/>
    <property type="match status" value="1"/>
</dbReference>
<dbReference type="EC" id="2.5.1.74" evidence="8 9"/>
<dbReference type="PANTHER" id="PTHR13929:SF0">
    <property type="entry name" value="UBIA PRENYLTRANSFERASE DOMAIN-CONTAINING PROTEIN 1"/>
    <property type="match status" value="1"/>
</dbReference>
<sequence>MGKIKAWISAARLRTLPLSVSGILLGTALANYAGFSDGLIFSLAIATTITFQITSNFANDYGDGIKGTDNEQRIGPKRALQSGLLTKRELKLGIIICAAISFCLTVFLVYISFGPEKIGYILLFLVLGILSIWASLRYTMGDSPYGYRGLGDVFVFLFFGILSVLGTKFLYAKQINSLDFLPAIAVGFLCVGVLNLNNLRDFESDKHHSKNTLIVKIGFEKGKKYHYTLLFLAFLSFTMYTFFNFKSLVSSMYLLFFVPIFFHVLKVLRTSEPKLLDPELKKLALSTFFTALAFYFTINYFS</sequence>
<dbReference type="RefSeq" id="WP_311350982.1">
    <property type="nucleotide sequence ID" value="NZ_JAVRHR010000002.1"/>
</dbReference>
<dbReference type="Proteomes" id="UP001255246">
    <property type="component" value="Unassembled WGS sequence"/>
</dbReference>
<comment type="subcellular location">
    <subcellularLocation>
        <location evidence="8">Cell membrane</location>
        <topology evidence="8">Multi-pass membrane protein</topology>
    </subcellularLocation>
    <subcellularLocation>
        <location evidence="1">Membrane</location>
        <topology evidence="1">Multi-pass membrane protein</topology>
    </subcellularLocation>
</comment>
<dbReference type="InterPro" id="IPR004657">
    <property type="entry name" value="MenA"/>
</dbReference>
<dbReference type="InterPro" id="IPR044878">
    <property type="entry name" value="UbiA_sf"/>
</dbReference>
<dbReference type="HAMAP" id="MF_01937">
    <property type="entry name" value="MenA_1"/>
    <property type="match status" value="1"/>
</dbReference>
<feature type="transmembrane region" description="Helical" evidence="8">
    <location>
        <begin position="118"/>
        <end position="138"/>
    </location>
</feature>
<comment type="similarity">
    <text evidence="8">Belongs to the MenA family. Type 1 subfamily.</text>
</comment>
<keyword evidence="7 8" id="KW-0472">Membrane</keyword>
<feature type="transmembrane region" description="Helical" evidence="8">
    <location>
        <begin position="92"/>
        <end position="112"/>
    </location>
</feature>
<feature type="transmembrane region" description="Helical" evidence="8">
    <location>
        <begin position="249"/>
        <end position="268"/>
    </location>
</feature>
<keyword evidence="6 8" id="KW-1133">Transmembrane helix</keyword>
<evidence type="ECO:0000256" key="8">
    <source>
        <dbReference type="HAMAP-Rule" id="MF_01937"/>
    </source>
</evidence>
<gene>
    <name evidence="8 10" type="primary">menA</name>
    <name evidence="10" type="ORF">RM706_10000</name>
</gene>
<keyword evidence="3 8" id="KW-1003">Cell membrane</keyword>
<name>A0ABU3AE35_9FLAO</name>
<comment type="catalytic activity">
    <reaction evidence="8">
        <text>an all-trans-polyprenyl diphosphate + 1,4-dihydroxy-2-naphthoate + H(+) = a 2-demethylmenaquinol + CO2 + diphosphate</text>
        <dbReference type="Rhea" id="RHEA:26478"/>
        <dbReference type="Rhea" id="RHEA-COMP:9563"/>
        <dbReference type="Rhea" id="RHEA-COMP:9564"/>
        <dbReference type="ChEBI" id="CHEBI:11173"/>
        <dbReference type="ChEBI" id="CHEBI:15378"/>
        <dbReference type="ChEBI" id="CHEBI:16526"/>
        <dbReference type="ChEBI" id="CHEBI:33019"/>
        <dbReference type="ChEBI" id="CHEBI:55437"/>
        <dbReference type="ChEBI" id="CHEBI:58914"/>
        <dbReference type="EC" id="2.5.1.74"/>
    </reaction>
</comment>
<proteinExistence type="inferred from homology"/>
<dbReference type="InterPro" id="IPR026046">
    <property type="entry name" value="UBIAD1"/>
</dbReference>
<keyword evidence="4 8" id="KW-0808">Transferase</keyword>
<evidence type="ECO:0000256" key="5">
    <source>
        <dbReference type="ARBA" id="ARBA00022692"/>
    </source>
</evidence>
<evidence type="ECO:0000256" key="9">
    <source>
        <dbReference type="NCBIfam" id="TIGR00751"/>
    </source>
</evidence>
<evidence type="ECO:0000313" key="10">
    <source>
        <dbReference type="EMBL" id="MDT0607363.1"/>
    </source>
</evidence>
<evidence type="ECO:0000256" key="3">
    <source>
        <dbReference type="ARBA" id="ARBA00022475"/>
    </source>
</evidence>
<feature type="transmembrane region" description="Helical" evidence="8">
    <location>
        <begin position="40"/>
        <end position="58"/>
    </location>
</feature>
<protein>
    <recommendedName>
        <fullName evidence="8 9">1,4-dihydroxy-2-naphthoate octaprenyltransferase</fullName>
        <shortName evidence="8">DHNA-octaprenyltransferase</shortName>
        <ecNumber evidence="8 9">2.5.1.74</ecNumber>
    </recommendedName>
</protein>
<accession>A0ABU3AE35</accession>
<keyword evidence="11" id="KW-1185">Reference proteome</keyword>
<comment type="function">
    <text evidence="8">Conversion of 1,4-dihydroxy-2-naphthoate (DHNA) to demethylmenaquinone (DMK).</text>
</comment>
<dbReference type="PIRSF" id="PIRSF005355">
    <property type="entry name" value="UBIAD1"/>
    <property type="match status" value="1"/>
</dbReference>
<evidence type="ECO:0000256" key="4">
    <source>
        <dbReference type="ARBA" id="ARBA00022679"/>
    </source>
</evidence>
<feature type="transmembrane region" description="Helical" evidence="8">
    <location>
        <begin position="225"/>
        <end position="243"/>
    </location>
</feature>
<evidence type="ECO:0000256" key="1">
    <source>
        <dbReference type="ARBA" id="ARBA00004141"/>
    </source>
</evidence>
<dbReference type="NCBIfam" id="TIGR00751">
    <property type="entry name" value="menA"/>
    <property type="match status" value="1"/>
</dbReference>
<comment type="pathway">
    <text evidence="8">Quinol/quinone metabolism; menaquinone biosynthesis; menaquinol from 1,4-dihydroxy-2-naphthoate: step 1/2.</text>
</comment>
<feature type="transmembrane region" description="Helical" evidence="8">
    <location>
        <begin position="150"/>
        <end position="171"/>
    </location>
</feature>
<evidence type="ECO:0000256" key="2">
    <source>
        <dbReference type="ARBA" id="ARBA00022428"/>
    </source>
</evidence>
<comment type="caution">
    <text evidence="10">The sequence shown here is derived from an EMBL/GenBank/DDBJ whole genome shotgun (WGS) entry which is preliminary data.</text>
</comment>
<keyword evidence="5 8" id="KW-0812">Transmembrane</keyword>
<evidence type="ECO:0000256" key="6">
    <source>
        <dbReference type="ARBA" id="ARBA00022989"/>
    </source>
</evidence>
<dbReference type="CDD" id="cd13962">
    <property type="entry name" value="PT_UbiA_UBIAD1"/>
    <property type="match status" value="1"/>
</dbReference>
<dbReference type="Pfam" id="PF01040">
    <property type="entry name" value="UbiA"/>
    <property type="match status" value="1"/>
</dbReference>